<dbReference type="Gene3D" id="3.40.190.10">
    <property type="entry name" value="Periplasmic binding protein-like II"/>
    <property type="match status" value="2"/>
</dbReference>
<keyword evidence="3" id="KW-0238">DNA-binding</keyword>
<name>A0A3R8QI28_9PSEU</name>
<evidence type="ECO:0000313" key="6">
    <source>
        <dbReference type="EMBL" id="RRO13012.1"/>
    </source>
</evidence>
<sequence length="307" mass="33476">MNVELRHLRALVALAESETFTTAAAVLRTTQPTLSRTITQLEELTGVRLVERTTREMSFTPAGRQLAATARELLGALDGALAELGHAEAPLRLGWAWAGLGRHTVPLVQEWKRTYAETIELSRPRDPVEALRRNDIDAALVRRSPPSPEPLPGLAMTSLFTEKLVAAIAVDDPRADKNTVTLTEMTQDPVAVCATAPTVTSHLWDHTGDTPTTISVANTDEWLTRISVGDAVGVTAEATTYHHQVPDVAYRPIEDSPPVEVALTWPATTPHPRVHAFAQFARDYFATILSTTTPPLILDHSEPAEEV</sequence>
<dbReference type="GO" id="GO:0003677">
    <property type="term" value="F:DNA binding"/>
    <property type="evidence" value="ECO:0007669"/>
    <property type="project" value="UniProtKB-KW"/>
</dbReference>
<comment type="similarity">
    <text evidence="1">Belongs to the LysR transcriptional regulatory family.</text>
</comment>
<dbReference type="RefSeq" id="WP_125093099.1">
    <property type="nucleotide sequence ID" value="NZ_RSAA01000035.1"/>
</dbReference>
<keyword evidence="2" id="KW-0805">Transcription regulation</keyword>
<dbReference type="PRINTS" id="PR00039">
    <property type="entry name" value="HTHLYSR"/>
</dbReference>
<evidence type="ECO:0000313" key="7">
    <source>
        <dbReference type="Proteomes" id="UP000274515"/>
    </source>
</evidence>
<dbReference type="Pfam" id="PF00126">
    <property type="entry name" value="HTH_1"/>
    <property type="match status" value="1"/>
</dbReference>
<dbReference type="SUPFAM" id="SSF53850">
    <property type="entry name" value="Periplasmic binding protein-like II"/>
    <property type="match status" value="1"/>
</dbReference>
<gene>
    <name evidence="6" type="ORF">EIL87_25485</name>
</gene>
<comment type="caution">
    <text evidence="6">The sequence shown here is derived from an EMBL/GenBank/DDBJ whole genome shotgun (WGS) entry which is preliminary data.</text>
</comment>
<dbReference type="OrthoDB" id="3636008at2"/>
<dbReference type="SUPFAM" id="SSF46785">
    <property type="entry name" value="Winged helix' DNA-binding domain"/>
    <property type="match status" value="1"/>
</dbReference>
<dbReference type="EMBL" id="RSAA01000035">
    <property type="protein sequence ID" value="RRO13012.1"/>
    <property type="molecule type" value="Genomic_DNA"/>
</dbReference>
<dbReference type="InterPro" id="IPR036388">
    <property type="entry name" value="WH-like_DNA-bd_sf"/>
</dbReference>
<dbReference type="Gene3D" id="1.10.10.10">
    <property type="entry name" value="Winged helix-like DNA-binding domain superfamily/Winged helix DNA-binding domain"/>
    <property type="match status" value="1"/>
</dbReference>
<dbReference type="AlphaFoldDB" id="A0A3R8QI28"/>
<organism evidence="6 7">
    <name type="scientific">Saccharopolyspora rhizosphaerae</name>
    <dbReference type="NCBI Taxonomy" id="2492662"/>
    <lineage>
        <taxon>Bacteria</taxon>
        <taxon>Bacillati</taxon>
        <taxon>Actinomycetota</taxon>
        <taxon>Actinomycetes</taxon>
        <taxon>Pseudonocardiales</taxon>
        <taxon>Pseudonocardiaceae</taxon>
        <taxon>Saccharopolyspora</taxon>
    </lineage>
</organism>
<protein>
    <submittedName>
        <fullName evidence="6">LysR family transcriptional regulator</fullName>
    </submittedName>
</protein>
<evidence type="ECO:0000259" key="5">
    <source>
        <dbReference type="PROSITE" id="PS50931"/>
    </source>
</evidence>
<dbReference type="GO" id="GO:0032993">
    <property type="term" value="C:protein-DNA complex"/>
    <property type="evidence" value="ECO:0007669"/>
    <property type="project" value="TreeGrafter"/>
</dbReference>
<evidence type="ECO:0000256" key="1">
    <source>
        <dbReference type="ARBA" id="ARBA00009437"/>
    </source>
</evidence>
<dbReference type="PANTHER" id="PTHR30346:SF0">
    <property type="entry name" value="HCA OPERON TRANSCRIPTIONAL ACTIVATOR HCAR"/>
    <property type="match status" value="1"/>
</dbReference>
<feature type="domain" description="HTH lysR-type" evidence="5">
    <location>
        <begin position="3"/>
        <end position="60"/>
    </location>
</feature>
<dbReference type="Pfam" id="PF03466">
    <property type="entry name" value="LysR_substrate"/>
    <property type="match status" value="1"/>
</dbReference>
<proteinExistence type="inferred from homology"/>
<reference evidence="6 7" key="1">
    <citation type="submission" date="2018-11" db="EMBL/GenBank/DDBJ databases">
        <title>Saccharopolyspora rhizosphaerae sp. nov., an actinomycete isolated from rhizosphere soil in Thailand.</title>
        <authorList>
            <person name="Intra B."/>
            <person name="Euanorasetr J."/>
            <person name="Take A."/>
            <person name="Inahashi Y."/>
            <person name="Mori M."/>
            <person name="Panbangred W."/>
            <person name="Matsumoto A."/>
        </authorList>
    </citation>
    <scope>NUCLEOTIDE SEQUENCE [LARGE SCALE GENOMIC DNA]</scope>
    <source>
        <strain evidence="6 7">H219</strain>
    </source>
</reference>
<keyword evidence="7" id="KW-1185">Reference proteome</keyword>
<dbReference type="PANTHER" id="PTHR30346">
    <property type="entry name" value="TRANSCRIPTIONAL DUAL REGULATOR HCAR-RELATED"/>
    <property type="match status" value="1"/>
</dbReference>
<dbReference type="Proteomes" id="UP000274515">
    <property type="component" value="Unassembled WGS sequence"/>
</dbReference>
<evidence type="ECO:0000256" key="2">
    <source>
        <dbReference type="ARBA" id="ARBA00023015"/>
    </source>
</evidence>
<evidence type="ECO:0000256" key="4">
    <source>
        <dbReference type="ARBA" id="ARBA00023163"/>
    </source>
</evidence>
<dbReference type="InterPro" id="IPR005119">
    <property type="entry name" value="LysR_subst-bd"/>
</dbReference>
<dbReference type="FunFam" id="1.10.10.10:FF:000001">
    <property type="entry name" value="LysR family transcriptional regulator"/>
    <property type="match status" value="1"/>
</dbReference>
<dbReference type="InterPro" id="IPR036390">
    <property type="entry name" value="WH_DNA-bd_sf"/>
</dbReference>
<evidence type="ECO:0000256" key="3">
    <source>
        <dbReference type="ARBA" id="ARBA00023125"/>
    </source>
</evidence>
<dbReference type="PROSITE" id="PS50931">
    <property type="entry name" value="HTH_LYSR"/>
    <property type="match status" value="1"/>
</dbReference>
<accession>A0A3R8QI28</accession>
<dbReference type="GO" id="GO:0003700">
    <property type="term" value="F:DNA-binding transcription factor activity"/>
    <property type="evidence" value="ECO:0007669"/>
    <property type="project" value="InterPro"/>
</dbReference>
<keyword evidence="4" id="KW-0804">Transcription</keyword>
<dbReference type="InterPro" id="IPR000847">
    <property type="entry name" value="LysR_HTH_N"/>
</dbReference>